<feature type="transmembrane region" description="Helical" evidence="9">
    <location>
        <begin position="48"/>
        <end position="66"/>
    </location>
</feature>
<accession>A0A2X0I9F8</accession>
<feature type="compositionally biased region" description="Low complexity" evidence="8">
    <location>
        <begin position="449"/>
        <end position="474"/>
    </location>
</feature>
<evidence type="ECO:0000256" key="8">
    <source>
        <dbReference type="SAM" id="MobiDB-lite"/>
    </source>
</evidence>
<feature type="transmembrane region" description="Helical" evidence="9">
    <location>
        <begin position="359"/>
        <end position="388"/>
    </location>
</feature>
<keyword evidence="6 9" id="KW-0472">Membrane</keyword>
<protein>
    <recommendedName>
        <fullName evidence="12">DUF2029 domain-containing protein</fullName>
    </recommendedName>
</protein>
<feature type="transmembrane region" description="Helical" evidence="9">
    <location>
        <begin position="163"/>
        <end position="182"/>
    </location>
</feature>
<dbReference type="GO" id="GO:0005886">
    <property type="term" value="C:plasma membrane"/>
    <property type="evidence" value="ECO:0007669"/>
    <property type="project" value="UniProtKB-SubCell"/>
</dbReference>
<feature type="region of interest" description="Disordered" evidence="8">
    <location>
        <begin position="420"/>
        <end position="474"/>
    </location>
</feature>
<dbReference type="GO" id="GO:0016758">
    <property type="term" value="F:hexosyltransferase activity"/>
    <property type="evidence" value="ECO:0007669"/>
    <property type="project" value="InterPro"/>
</dbReference>
<proteinExistence type="inferred from homology"/>
<evidence type="ECO:0000256" key="7">
    <source>
        <dbReference type="ARBA" id="ARBA00024033"/>
    </source>
</evidence>
<keyword evidence="11" id="KW-1185">Reference proteome</keyword>
<sequence>MQQFGAGLRGAGAAGGYSRAPWVLGALVCAGWAFAFPLISNLASQRAWGWSAGAGYLLAALCAALLPRGRAASSAGSGAARPIRMAVALALLGAVVVPLVLLLVLGQAQSEVFVVQQSAVRLVHTGSPYLPHPADWTGYTPYLPGMTLFGFPHLVLPAVLGDARIWFLLAFLVCLVLAWRILRGGPLAVPFAAVVASPLVALPAAVSGVDLPMIGGCILALALAGRGNAARAGVVLGLVCALKWTAWPAVPVALLLLLQVGGRRAALRGTLWTGLVGGLLVVPFAVAFPQAMLEQVVRFPLGLSTVRTPAGSPLPGHILAQLGPAGRTASLALFALSGLAVCVWLLVRPPRDARTACDRLALGVALAFLLAPAGRFGYLQLPVLLVLWPRLALRTQRPTGPPVLVASSTDDADAVDSVHARAPEYADHPTGRPDDTDRDHDTHDHDRAAAPAANAARVAPTAPTPSTAGAAARS</sequence>
<keyword evidence="4 9" id="KW-0812">Transmembrane</keyword>
<name>A0A2X0I9F8_9ACTN</name>
<evidence type="ECO:0008006" key="12">
    <source>
        <dbReference type="Google" id="ProtNLM"/>
    </source>
</evidence>
<evidence type="ECO:0000256" key="3">
    <source>
        <dbReference type="ARBA" id="ARBA00022679"/>
    </source>
</evidence>
<evidence type="ECO:0000256" key="9">
    <source>
        <dbReference type="SAM" id="Phobius"/>
    </source>
</evidence>
<evidence type="ECO:0000256" key="2">
    <source>
        <dbReference type="ARBA" id="ARBA00022475"/>
    </source>
</evidence>
<dbReference type="AlphaFoldDB" id="A0A2X0I9F8"/>
<gene>
    <name evidence="10" type="ORF">DN069_32170</name>
</gene>
<feature type="transmembrane region" description="Helical" evidence="9">
    <location>
        <begin position="329"/>
        <end position="347"/>
    </location>
</feature>
<feature type="transmembrane region" description="Helical" evidence="9">
    <location>
        <begin position="21"/>
        <end position="42"/>
    </location>
</feature>
<dbReference type="EMBL" id="QKYN01000153">
    <property type="protein sequence ID" value="RAG81564.1"/>
    <property type="molecule type" value="Genomic_DNA"/>
</dbReference>
<comment type="similarity">
    <text evidence="7">Belongs to the glycosyltransferase 87 family.</text>
</comment>
<evidence type="ECO:0000256" key="1">
    <source>
        <dbReference type="ARBA" id="ARBA00004651"/>
    </source>
</evidence>
<keyword evidence="2" id="KW-1003">Cell membrane</keyword>
<evidence type="ECO:0000256" key="4">
    <source>
        <dbReference type="ARBA" id="ARBA00022692"/>
    </source>
</evidence>
<evidence type="ECO:0000256" key="5">
    <source>
        <dbReference type="ARBA" id="ARBA00022989"/>
    </source>
</evidence>
<dbReference type="InterPro" id="IPR018584">
    <property type="entry name" value="GT87"/>
</dbReference>
<feature type="compositionally biased region" description="Basic and acidic residues" evidence="8">
    <location>
        <begin position="420"/>
        <end position="448"/>
    </location>
</feature>
<reference evidence="10 11" key="1">
    <citation type="submission" date="2018-06" db="EMBL/GenBank/DDBJ databases">
        <title>Streptacidiphilus pinicola sp. nov., isolated from pine grove soil.</title>
        <authorList>
            <person name="Roh S.G."/>
            <person name="Park S."/>
            <person name="Kim M.-K."/>
            <person name="Yun B.-R."/>
            <person name="Park J."/>
            <person name="Kim M.J."/>
            <person name="Kim Y.S."/>
            <person name="Kim S.B."/>
        </authorList>
    </citation>
    <scope>NUCLEOTIDE SEQUENCE [LARGE SCALE GENOMIC DNA]</scope>
    <source>
        <strain evidence="10 11">MMS16-CNU450</strain>
    </source>
</reference>
<evidence type="ECO:0000313" key="11">
    <source>
        <dbReference type="Proteomes" id="UP000248889"/>
    </source>
</evidence>
<dbReference type="Proteomes" id="UP000248889">
    <property type="component" value="Unassembled WGS sequence"/>
</dbReference>
<evidence type="ECO:0000313" key="10">
    <source>
        <dbReference type="EMBL" id="RAG81564.1"/>
    </source>
</evidence>
<keyword evidence="5 9" id="KW-1133">Transmembrane helix</keyword>
<organism evidence="10 11">
    <name type="scientific">Streptacidiphilus pinicola</name>
    <dbReference type="NCBI Taxonomy" id="2219663"/>
    <lineage>
        <taxon>Bacteria</taxon>
        <taxon>Bacillati</taxon>
        <taxon>Actinomycetota</taxon>
        <taxon>Actinomycetes</taxon>
        <taxon>Kitasatosporales</taxon>
        <taxon>Streptomycetaceae</taxon>
        <taxon>Streptacidiphilus</taxon>
    </lineage>
</organism>
<comment type="subcellular location">
    <subcellularLocation>
        <location evidence="1">Cell membrane</location>
        <topology evidence="1">Multi-pass membrane protein</topology>
    </subcellularLocation>
</comment>
<dbReference type="Pfam" id="PF09594">
    <property type="entry name" value="GT87"/>
    <property type="match status" value="1"/>
</dbReference>
<keyword evidence="3" id="KW-0808">Transferase</keyword>
<feature type="transmembrane region" description="Helical" evidence="9">
    <location>
        <begin position="189"/>
        <end position="222"/>
    </location>
</feature>
<evidence type="ECO:0000256" key="6">
    <source>
        <dbReference type="ARBA" id="ARBA00023136"/>
    </source>
</evidence>
<feature type="transmembrane region" description="Helical" evidence="9">
    <location>
        <begin position="270"/>
        <end position="293"/>
    </location>
</feature>
<comment type="caution">
    <text evidence="10">The sequence shown here is derived from an EMBL/GenBank/DDBJ whole genome shotgun (WGS) entry which is preliminary data.</text>
</comment>
<feature type="transmembrane region" description="Helical" evidence="9">
    <location>
        <begin position="86"/>
        <end position="105"/>
    </location>
</feature>